<dbReference type="InterPro" id="IPR036388">
    <property type="entry name" value="WH-like_DNA-bd_sf"/>
</dbReference>
<evidence type="ECO:0000259" key="4">
    <source>
        <dbReference type="PROSITE" id="PS50987"/>
    </source>
</evidence>
<dbReference type="CDD" id="cd00090">
    <property type="entry name" value="HTH_ARSR"/>
    <property type="match status" value="1"/>
</dbReference>
<dbReference type="PROSITE" id="PS50987">
    <property type="entry name" value="HTH_ARSR_2"/>
    <property type="match status" value="1"/>
</dbReference>
<dbReference type="Gene3D" id="1.10.10.10">
    <property type="entry name" value="Winged helix-like DNA-binding domain superfamily/Winged helix DNA-binding domain"/>
    <property type="match status" value="1"/>
</dbReference>
<dbReference type="AlphaFoldDB" id="A0A7T0BWK9"/>
<dbReference type="KEGG" id="nli:G3M70_10510"/>
<dbReference type="NCBIfam" id="NF033788">
    <property type="entry name" value="HTH_metalloreg"/>
    <property type="match status" value="1"/>
</dbReference>
<keyword evidence="1" id="KW-0805">Transcription regulation</keyword>
<gene>
    <name evidence="5" type="ORF">G3M70_10510</name>
</gene>
<evidence type="ECO:0000313" key="6">
    <source>
        <dbReference type="Proteomes" id="UP000594688"/>
    </source>
</evidence>
<dbReference type="InterPro" id="IPR001845">
    <property type="entry name" value="HTH_ArsR_DNA-bd_dom"/>
</dbReference>
<dbReference type="PANTHER" id="PTHR43132:SF2">
    <property type="entry name" value="ARSENICAL RESISTANCE OPERON REPRESSOR ARSR-RELATED"/>
    <property type="match status" value="1"/>
</dbReference>
<evidence type="ECO:0000256" key="3">
    <source>
        <dbReference type="ARBA" id="ARBA00023163"/>
    </source>
</evidence>
<dbReference type="Proteomes" id="UP000594688">
    <property type="component" value="Chromosome"/>
</dbReference>
<name>A0A7T0BWK9_9BACT</name>
<dbReference type="Pfam" id="PF01022">
    <property type="entry name" value="HTH_5"/>
    <property type="match status" value="1"/>
</dbReference>
<dbReference type="PANTHER" id="PTHR43132">
    <property type="entry name" value="ARSENICAL RESISTANCE OPERON REPRESSOR ARSR-RELATED"/>
    <property type="match status" value="1"/>
</dbReference>
<sequence length="114" mass="12574">MSSYTALMTKQPDTGECARILKALGDESRLHIVRHLLQGEKNVSELVDLLAMPQPQVSHHLSILRASGLTGSRREGTRIINFIEPEVRSLLTKESLGLDFGCCSIQFDERGPAS</sequence>
<feature type="domain" description="HTH arsR-type" evidence="4">
    <location>
        <begin position="9"/>
        <end position="102"/>
    </location>
</feature>
<evidence type="ECO:0000313" key="5">
    <source>
        <dbReference type="EMBL" id="QPJ62278.1"/>
    </source>
</evidence>
<keyword evidence="2" id="KW-0238">DNA-binding</keyword>
<accession>A0A7T0BWK9</accession>
<organism evidence="5 6">
    <name type="scientific">Candidatus Nitronauta litoralis</name>
    <dbReference type="NCBI Taxonomy" id="2705533"/>
    <lineage>
        <taxon>Bacteria</taxon>
        <taxon>Pseudomonadati</taxon>
        <taxon>Nitrospinota/Tectimicrobiota group</taxon>
        <taxon>Nitrospinota</taxon>
        <taxon>Nitrospinia</taxon>
        <taxon>Nitrospinales</taxon>
        <taxon>Nitrospinaceae</taxon>
        <taxon>Candidatus Nitronauta</taxon>
    </lineage>
</organism>
<dbReference type="SUPFAM" id="SSF46785">
    <property type="entry name" value="Winged helix' DNA-binding domain"/>
    <property type="match status" value="1"/>
</dbReference>
<dbReference type="InterPro" id="IPR011991">
    <property type="entry name" value="ArsR-like_HTH"/>
</dbReference>
<dbReference type="InterPro" id="IPR051011">
    <property type="entry name" value="Metal_resp_trans_reg"/>
</dbReference>
<dbReference type="SMART" id="SM00418">
    <property type="entry name" value="HTH_ARSR"/>
    <property type="match status" value="1"/>
</dbReference>
<protein>
    <submittedName>
        <fullName evidence="5">Winged helix-turn-helix transcriptional regulator</fullName>
    </submittedName>
</protein>
<dbReference type="GO" id="GO:0003677">
    <property type="term" value="F:DNA binding"/>
    <property type="evidence" value="ECO:0007669"/>
    <property type="project" value="UniProtKB-KW"/>
</dbReference>
<keyword evidence="3" id="KW-0804">Transcription</keyword>
<dbReference type="EMBL" id="CP048685">
    <property type="protein sequence ID" value="QPJ62278.1"/>
    <property type="molecule type" value="Genomic_DNA"/>
</dbReference>
<proteinExistence type="predicted"/>
<evidence type="ECO:0000256" key="1">
    <source>
        <dbReference type="ARBA" id="ARBA00023015"/>
    </source>
</evidence>
<evidence type="ECO:0000256" key="2">
    <source>
        <dbReference type="ARBA" id="ARBA00023125"/>
    </source>
</evidence>
<dbReference type="InterPro" id="IPR036390">
    <property type="entry name" value="WH_DNA-bd_sf"/>
</dbReference>
<reference evidence="5 6" key="1">
    <citation type="submission" date="2020-02" db="EMBL/GenBank/DDBJ databases">
        <title>Genomic and physiological characterization of two novel Nitrospinaceae genera.</title>
        <authorList>
            <person name="Mueller A.J."/>
            <person name="Jung M.-Y."/>
            <person name="Strachan C.R."/>
            <person name="Herbold C.W."/>
            <person name="Kirkegaard R.H."/>
            <person name="Daims H."/>
        </authorList>
    </citation>
    <scope>NUCLEOTIDE SEQUENCE [LARGE SCALE GENOMIC DNA]</scope>
    <source>
        <strain evidence="5">EB</strain>
    </source>
</reference>
<dbReference type="GO" id="GO:0003700">
    <property type="term" value="F:DNA-binding transcription factor activity"/>
    <property type="evidence" value="ECO:0007669"/>
    <property type="project" value="InterPro"/>
</dbReference>
<dbReference type="PRINTS" id="PR00778">
    <property type="entry name" value="HTHARSR"/>
</dbReference>